<evidence type="ECO:0000313" key="1">
    <source>
        <dbReference type="EMBL" id="KIJ44284.1"/>
    </source>
</evidence>
<sequence length="123" mass="13827">MTRTGSRQVQAGTMAAVENFYNVLDDGAYFRYPNSLWITGTSAGIGRVMIEHVLAQGDIAVATLRKPEDLADLSEKYDARLLVLKLNVKIQMISSMLLRKSTKYIVGFKMWYITMRDTLSSAK</sequence>
<keyword evidence="2" id="KW-1185">Reference proteome</keyword>
<accession>A0A0C9VBD7</accession>
<dbReference type="HOGENOM" id="CLU_2016691_0_0_1"/>
<name>A0A0C9VBD7_SPHS4</name>
<dbReference type="SUPFAM" id="SSF51735">
    <property type="entry name" value="NAD(P)-binding Rossmann-fold domains"/>
    <property type="match status" value="1"/>
</dbReference>
<dbReference type="OrthoDB" id="1274115at2759"/>
<dbReference type="EMBL" id="KN837118">
    <property type="protein sequence ID" value="KIJ44284.1"/>
    <property type="molecule type" value="Genomic_DNA"/>
</dbReference>
<gene>
    <name evidence="1" type="ORF">M422DRAFT_252294</name>
</gene>
<dbReference type="InterPro" id="IPR036291">
    <property type="entry name" value="NAD(P)-bd_dom_sf"/>
</dbReference>
<protein>
    <submittedName>
        <fullName evidence="1">Uncharacterized protein</fullName>
    </submittedName>
</protein>
<proteinExistence type="predicted"/>
<evidence type="ECO:0000313" key="2">
    <source>
        <dbReference type="Proteomes" id="UP000054279"/>
    </source>
</evidence>
<dbReference type="Proteomes" id="UP000054279">
    <property type="component" value="Unassembled WGS sequence"/>
</dbReference>
<dbReference type="Gene3D" id="3.40.50.720">
    <property type="entry name" value="NAD(P)-binding Rossmann-like Domain"/>
    <property type="match status" value="1"/>
</dbReference>
<reference evidence="1 2" key="1">
    <citation type="submission" date="2014-06" db="EMBL/GenBank/DDBJ databases">
        <title>Evolutionary Origins and Diversification of the Mycorrhizal Mutualists.</title>
        <authorList>
            <consortium name="DOE Joint Genome Institute"/>
            <consortium name="Mycorrhizal Genomics Consortium"/>
            <person name="Kohler A."/>
            <person name="Kuo A."/>
            <person name="Nagy L.G."/>
            <person name="Floudas D."/>
            <person name="Copeland A."/>
            <person name="Barry K.W."/>
            <person name="Cichocki N."/>
            <person name="Veneault-Fourrey C."/>
            <person name="LaButti K."/>
            <person name="Lindquist E.A."/>
            <person name="Lipzen A."/>
            <person name="Lundell T."/>
            <person name="Morin E."/>
            <person name="Murat C."/>
            <person name="Riley R."/>
            <person name="Ohm R."/>
            <person name="Sun H."/>
            <person name="Tunlid A."/>
            <person name="Henrissat B."/>
            <person name="Grigoriev I.V."/>
            <person name="Hibbett D.S."/>
            <person name="Martin F."/>
        </authorList>
    </citation>
    <scope>NUCLEOTIDE SEQUENCE [LARGE SCALE GENOMIC DNA]</scope>
    <source>
        <strain evidence="1 2">SS14</strain>
    </source>
</reference>
<organism evidence="1 2">
    <name type="scientific">Sphaerobolus stellatus (strain SS14)</name>
    <dbReference type="NCBI Taxonomy" id="990650"/>
    <lineage>
        <taxon>Eukaryota</taxon>
        <taxon>Fungi</taxon>
        <taxon>Dikarya</taxon>
        <taxon>Basidiomycota</taxon>
        <taxon>Agaricomycotina</taxon>
        <taxon>Agaricomycetes</taxon>
        <taxon>Phallomycetidae</taxon>
        <taxon>Geastrales</taxon>
        <taxon>Sphaerobolaceae</taxon>
        <taxon>Sphaerobolus</taxon>
    </lineage>
</organism>
<dbReference type="AlphaFoldDB" id="A0A0C9VBD7"/>